<organism evidence="1 2">
    <name type="scientific">Hoyosella subflava (strain DSM 45089 / JCM 17490 / NBRC 109087 / DQS3-9A1)</name>
    <name type="common">Amycolicicoccus subflavus</name>
    <dbReference type="NCBI Taxonomy" id="443218"/>
    <lineage>
        <taxon>Bacteria</taxon>
        <taxon>Bacillati</taxon>
        <taxon>Actinomycetota</taxon>
        <taxon>Actinomycetes</taxon>
        <taxon>Mycobacteriales</taxon>
        <taxon>Hoyosellaceae</taxon>
        <taxon>Hoyosella</taxon>
    </lineage>
</organism>
<gene>
    <name evidence="1" type="ordered locus">AS9A_1171</name>
</gene>
<dbReference type="EMBL" id="CP002786">
    <property type="protein sequence ID" value="AEF39623.1"/>
    <property type="molecule type" value="Genomic_DNA"/>
</dbReference>
<evidence type="ECO:0008006" key="3">
    <source>
        <dbReference type="Google" id="ProtNLM"/>
    </source>
</evidence>
<protein>
    <recommendedName>
        <fullName evidence="3">Polyketide cyclase/dehydrase</fullName>
    </recommendedName>
</protein>
<dbReference type="InterPro" id="IPR019587">
    <property type="entry name" value="Polyketide_cyclase/dehydratase"/>
</dbReference>
<dbReference type="InterPro" id="IPR023393">
    <property type="entry name" value="START-like_dom_sf"/>
</dbReference>
<dbReference type="eggNOG" id="COG5637">
    <property type="taxonomic scope" value="Bacteria"/>
</dbReference>
<reference evidence="1 2" key="1">
    <citation type="journal article" date="2011" name="J. Bacteriol.">
        <title>Complete genome sequence of Amycolicicoccus subflavus DQS3-9A1T, an actinomycete isolated from crude oil-polluted soil.</title>
        <authorList>
            <person name="Cai M."/>
            <person name="Chen W.M."/>
            <person name="Nie Y."/>
            <person name="Chi C.Q."/>
            <person name="Wang Y.N."/>
            <person name="Tang Y.Q."/>
            <person name="Li G.Y."/>
            <person name="Wu X.L."/>
        </authorList>
    </citation>
    <scope>NUCLEOTIDE SEQUENCE [LARGE SCALE GENOMIC DNA]</scope>
    <source>
        <strain evidence="2">DSM 45089 / DQS3-9A1</strain>
    </source>
</reference>
<proteinExistence type="predicted"/>
<dbReference type="Pfam" id="PF10604">
    <property type="entry name" value="Polyketide_cyc2"/>
    <property type="match status" value="1"/>
</dbReference>
<dbReference type="Proteomes" id="UP000009235">
    <property type="component" value="Chromosome"/>
</dbReference>
<dbReference type="KEGG" id="asd:AS9A_1171"/>
<dbReference type="STRING" id="443218.AS9A_1171"/>
<dbReference type="HOGENOM" id="CLU_117631_0_0_11"/>
<evidence type="ECO:0000313" key="1">
    <source>
        <dbReference type="EMBL" id="AEF39623.1"/>
    </source>
</evidence>
<dbReference type="RefSeq" id="WP_013805972.1">
    <property type="nucleotide sequence ID" value="NC_015564.1"/>
</dbReference>
<dbReference type="Gene3D" id="3.30.530.20">
    <property type="match status" value="1"/>
</dbReference>
<dbReference type="OrthoDB" id="4560923at2"/>
<name>F6ERP6_HOYSD</name>
<evidence type="ECO:0000313" key="2">
    <source>
        <dbReference type="Proteomes" id="UP000009235"/>
    </source>
</evidence>
<accession>F6ERP6</accession>
<keyword evidence="2" id="KW-1185">Reference proteome</keyword>
<dbReference type="SUPFAM" id="SSF55961">
    <property type="entry name" value="Bet v1-like"/>
    <property type="match status" value="1"/>
</dbReference>
<dbReference type="AlphaFoldDB" id="F6ERP6"/>
<sequence>MVHIETDGYVERSVAQVFAYATDYRRMPEWVFGITTVEPVGEPDHGPGASFQGAVDLGPKTLSSTAQITGWEQDRLVTLESVSGFPFAVTLTLTPVAADKTHLNFELTFATSGGVAGKAFSRTLEPLLALAARATTTKLCNACQRATMPGTAAHDITETIGSERSDPTAT</sequence>